<dbReference type="Proteomes" id="UP000315971">
    <property type="component" value="Unassembled WGS sequence"/>
</dbReference>
<dbReference type="EMBL" id="FXSZ01000005">
    <property type="protein sequence ID" value="SMO66007.1"/>
    <property type="molecule type" value="Genomic_DNA"/>
</dbReference>
<dbReference type="SUPFAM" id="SSF55961">
    <property type="entry name" value="Bet v1-like"/>
    <property type="match status" value="1"/>
</dbReference>
<proteinExistence type="predicted"/>
<reference evidence="1 2" key="1">
    <citation type="submission" date="2017-05" db="EMBL/GenBank/DDBJ databases">
        <authorList>
            <person name="Varghese N."/>
            <person name="Submissions S."/>
        </authorList>
    </citation>
    <scope>NUCLEOTIDE SEQUENCE [LARGE SCALE GENOMIC DNA]</scope>
    <source>
        <strain evidence="1 2">DSM 21342</strain>
    </source>
</reference>
<evidence type="ECO:0000313" key="2">
    <source>
        <dbReference type="Proteomes" id="UP000315971"/>
    </source>
</evidence>
<keyword evidence="2" id="KW-1185">Reference proteome</keyword>
<gene>
    <name evidence="1" type="ORF">SAMN06265350_105222</name>
</gene>
<sequence>MRAIQLQLPNPRHTEIHRIFVNAKPDNAWEIARHFDMSMVPWVRLLFDIRTLPSKIVGSDNQNIDRRLGIDQITQEETGFMIIHETEREVVVGAVGQFWHLDIPFAKVKPDKFRTFNTPGWGKVAWAITVEPYLDGSTIRFELRTSATDDQSWTKLNRYYHIIGVGSRLIRESLLAHIQADLGKMKLPDDNHRPLPGDELIPDSQYSITFHTNIEAPPPIVWRYLMQLGCDRAGWYSIDWLDHAGIPSVNHLVTGWETRNIGDKLAATPAQDSFFEVYSIKHEKYFIIGGKTVRAGGPFKMTWAFILEPIGEDATHLISRARMESSPKWAEWLMGNVLYPPVHGLMSVSQLKNIRHLAERDAQARLSS</sequence>
<accession>A0A521D2Y0</accession>
<evidence type="ECO:0008006" key="3">
    <source>
        <dbReference type="Google" id="ProtNLM"/>
    </source>
</evidence>
<organism evidence="1 2">
    <name type="scientific">Solitalea koreensis</name>
    <dbReference type="NCBI Taxonomy" id="543615"/>
    <lineage>
        <taxon>Bacteria</taxon>
        <taxon>Pseudomonadati</taxon>
        <taxon>Bacteroidota</taxon>
        <taxon>Sphingobacteriia</taxon>
        <taxon>Sphingobacteriales</taxon>
        <taxon>Sphingobacteriaceae</taxon>
        <taxon>Solitalea</taxon>
    </lineage>
</organism>
<dbReference type="RefSeq" id="WP_142603854.1">
    <property type="nucleotide sequence ID" value="NZ_FXSZ01000005.1"/>
</dbReference>
<protein>
    <recommendedName>
        <fullName evidence="3">Polyketide cyclase / dehydrase and lipid transport</fullName>
    </recommendedName>
</protein>
<dbReference type="OrthoDB" id="3255669at2"/>
<evidence type="ECO:0000313" key="1">
    <source>
        <dbReference type="EMBL" id="SMO66007.1"/>
    </source>
</evidence>
<name>A0A521D2Y0_9SPHI</name>
<dbReference type="AlphaFoldDB" id="A0A521D2Y0"/>